<protein>
    <submittedName>
        <fullName evidence="2">DUF1430 domain-containing protein</fullName>
    </submittedName>
</protein>
<dbReference type="Proteomes" id="UP001224139">
    <property type="component" value="Unassembled WGS sequence"/>
</dbReference>
<evidence type="ECO:0000256" key="1">
    <source>
        <dbReference type="SAM" id="Phobius"/>
    </source>
</evidence>
<dbReference type="RefSeq" id="WP_289361048.1">
    <property type="nucleotide sequence ID" value="NZ_JAUCFG010000003.1"/>
</dbReference>
<keyword evidence="3" id="KW-1185">Reference proteome</keyword>
<feature type="transmembrane region" description="Helical" evidence="1">
    <location>
        <begin position="283"/>
        <end position="302"/>
    </location>
</feature>
<dbReference type="Pfam" id="PF07242">
    <property type="entry name" value="DUF1430"/>
    <property type="match status" value="1"/>
</dbReference>
<feature type="transmembrane region" description="Helical" evidence="1">
    <location>
        <begin position="618"/>
        <end position="641"/>
    </location>
</feature>
<sequence length="722" mass="84676">MKKILFSLYLVISLLSFFVFVDLISTDQEKSMKQSGKETSFVFTMNPKVLDIEEEKFLSILYDASNRYKANIYKPFYSDESSVEYVYLTHNVNSYFSNFILLNGYFPKDTKVDDFNLSTSENKLTTGKLFSYKKEVNFTIKPLKELFKDNKPSSGKYIVSLKNKNHIEPFIDVIERKLGITIDYSDYEVQSPIGLFWLKIVPIIILFVLSVLTTVYYYFLEYKNSAIRLLNGYGTFDIWKKYFYEVFILYFLAVLSSTVVVAIVKAGDLIFTSYWLKLIITYFQYQLIAGIILCFVMSYPFIRVKKISISSSIKNMKPLKQIQFVNFLTKTVFSIIMLYLLFVSCISLSDLYRYSQVNMNQWEKIKTYGIMPTKALGPNGNNPRAVLEMFDKQYKLFKYTNDRGAILIKVSDDYKAKQHGVSVPGSSMYSENTIMINNNYLKLNGIKTIDNKLVQIDENSEELTVLVPEKYKSEEKELKQYLDDIYYFQKYEVKNSFLKAIGEKQILEENKQIHIVWVKNNQYYFTFSTENAKDTNNRIYDGIGIVLTNKNGNEGAWYDTAVGSDGYFIKLTDKKVPYNSIKNIINELGLQNFYPVLYNAYDVTDTYIQENLKIMYKYIFALLIISLVYLLVSFFTTMNYLEQYKYKHVVQTINGYSYFDKHKLYLLFTNVIWLLIIICSLIIENYLFGFFTFILFVLENIITYLVLKRNEGKKMLRIIKEG</sequence>
<keyword evidence="1" id="KW-0812">Transmembrane</keyword>
<name>A0ABT7RF87_9BACI</name>
<evidence type="ECO:0000313" key="3">
    <source>
        <dbReference type="Proteomes" id="UP001224139"/>
    </source>
</evidence>
<dbReference type="EMBL" id="JAUCFG010000003">
    <property type="protein sequence ID" value="MDM5441607.1"/>
    <property type="molecule type" value="Genomic_DNA"/>
</dbReference>
<organism evidence="2 3">
    <name type="scientific">Bacillus hominis</name>
    <dbReference type="NCBI Taxonomy" id="2817478"/>
    <lineage>
        <taxon>Bacteria</taxon>
        <taxon>Bacillati</taxon>
        <taxon>Bacillota</taxon>
        <taxon>Bacilli</taxon>
        <taxon>Bacillales</taxon>
        <taxon>Bacillaceae</taxon>
        <taxon>Bacillus</taxon>
        <taxon>Bacillus cereus group</taxon>
    </lineage>
</organism>
<gene>
    <name evidence="2" type="ORF">QUG02_26525</name>
</gene>
<feature type="transmembrane region" description="Helical" evidence="1">
    <location>
        <begin position="689"/>
        <end position="707"/>
    </location>
</feature>
<feature type="transmembrane region" description="Helical" evidence="1">
    <location>
        <begin position="196"/>
        <end position="220"/>
    </location>
</feature>
<keyword evidence="1" id="KW-0472">Membrane</keyword>
<feature type="transmembrane region" description="Helical" evidence="1">
    <location>
        <begin position="241"/>
        <end position="263"/>
    </location>
</feature>
<feature type="transmembrane region" description="Helical" evidence="1">
    <location>
        <begin position="323"/>
        <end position="342"/>
    </location>
</feature>
<keyword evidence="1" id="KW-1133">Transmembrane helix</keyword>
<comment type="caution">
    <text evidence="2">The sequence shown here is derived from an EMBL/GenBank/DDBJ whole genome shotgun (WGS) entry which is preliminary data.</text>
</comment>
<proteinExistence type="predicted"/>
<feature type="transmembrane region" description="Helical" evidence="1">
    <location>
        <begin position="664"/>
        <end position="683"/>
    </location>
</feature>
<reference evidence="2 3" key="1">
    <citation type="submission" date="2023-06" db="EMBL/GenBank/DDBJ databases">
        <title>Comparative genomics of Bacillaceae isolates and their secondary metabolite potential.</title>
        <authorList>
            <person name="Song L."/>
            <person name="Nielsen L.J."/>
            <person name="Mohite O."/>
            <person name="Xu X."/>
            <person name="Weber T."/>
            <person name="Kovacs A.T."/>
        </authorList>
    </citation>
    <scope>NUCLEOTIDE SEQUENCE [LARGE SCALE GENOMIC DNA]</scope>
    <source>
        <strain evidence="2 3">DX2.1</strain>
    </source>
</reference>
<accession>A0ABT7RF87</accession>
<dbReference type="InterPro" id="IPR006541">
    <property type="entry name" value="Bacteriocin_ass"/>
</dbReference>
<evidence type="ECO:0000313" key="2">
    <source>
        <dbReference type="EMBL" id="MDM5441607.1"/>
    </source>
</evidence>